<dbReference type="PANTHER" id="PTHR38429">
    <property type="entry name" value="SEPTATION PROTEIN SPOVG-RELATED"/>
    <property type="match status" value="1"/>
</dbReference>
<dbReference type="PANTHER" id="PTHR38429:SF1">
    <property type="entry name" value="SEPTATION PROTEIN SPOVG-RELATED"/>
    <property type="match status" value="1"/>
</dbReference>
<keyword evidence="2" id="KW-0717">Septation</keyword>
<dbReference type="SUPFAM" id="SSF160537">
    <property type="entry name" value="SpoVG-like"/>
    <property type="match status" value="1"/>
</dbReference>
<sequence>MLITVISIKRTENGSRMKGVANLTIDDMLAIHDIKIIANKTFEKEGQLFLAMPSRLTKFKTFEDIVHPINAEVRGGFERLILGAYRMAIQNQYDSLTLTLKEEKKAASFANITLEDYQTVQHSSLSKRVEVPSSMHEEEREVEQTEEELLKWLEG</sequence>
<dbReference type="AlphaFoldDB" id="A0A9D1HNZ7"/>
<organism evidence="4 5">
    <name type="scientific">Candidatus Fimiplasma intestinipullorum</name>
    <dbReference type="NCBI Taxonomy" id="2840825"/>
    <lineage>
        <taxon>Bacteria</taxon>
        <taxon>Bacillati</taxon>
        <taxon>Bacillota</taxon>
        <taxon>Clostridia</taxon>
        <taxon>Eubacteriales</taxon>
        <taxon>Candidatus Fimiplasma</taxon>
    </lineage>
</organism>
<dbReference type="GO" id="GO:0030435">
    <property type="term" value="P:sporulation resulting in formation of a cellular spore"/>
    <property type="evidence" value="ECO:0007669"/>
    <property type="project" value="InterPro"/>
</dbReference>
<dbReference type="Pfam" id="PF04026">
    <property type="entry name" value="SpoVG"/>
    <property type="match status" value="1"/>
</dbReference>
<accession>A0A9D1HNZ7</accession>
<evidence type="ECO:0000256" key="2">
    <source>
        <dbReference type="ARBA" id="ARBA00023210"/>
    </source>
</evidence>
<dbReference type="EMBL" id="DVMJ01000068">
    <property type="protein sequence ID" value="HIU14040.1"/>
    <property type="molecule type" value="Genomic_DNA"/>
</dbReference>
<dbReference type="InterPro" id="IPR036751">
    <property type="entry name" value="SpoVG_sf"/>
</dbReference>
<evidence type="ECO:0000313" key="5">
    <source>
        <dbReference type="Proteomes" id="UP000824175"/>
    </source>
</evidence>
<proteinExistence type="predicted"/>
<dbReference type="Gene3D" id="3.30.1120.40">
    <property type="entry name" value="Stage V sporulation protein G"/>
    <property type="match status" value="1"/>
</dbReference>
<keyword evidence="1" id="KW-0132">Cell division</keyword>
<evidence type="ECO:0000313" key="4">
    <source>
        <dbReference type="EMBL" id="HIU14040.1"/>
    </source>
</evidence>
<keyword evidence="3" id="KW-0131">Cell cycle</keyword>
<reference evidence="4" key="1">
    <citation type="submission" date="2020-10" db="EMBL/GenBank/DDBJ databases">
        <authorList>
            <person name="Gilroy R."/>
        </authorList>
    </citation>
    <scope>NUCLEOTIDE SEQUENCE</scope>
    <source>
        <strain evidence="4">CHK195-11698</strain>
    </source>
</reference>
<dbReference type="Proteomes" id="UP000824175">
    <property type="component" value="Unassembled WGS sequence"/>
</dbReference>
<dbReference type="InterPro" id="IPR007170">
    <property type="entry name" value="SpoVG"/>
</dbReference>
<protein>
    <submittedName>
        <fullName evidence="4">SpoVG family protein</fullName>
    </submittedName>
</protein>
<evidence type="ECO:0000256" key="3">
    <source>
        <dbReference type="ARBA" id="ARBA00023306"/>
    </source>
</evidence>
<comment type="caution">
    <text evidence="4">The sequence shown here is derived from an EMBL/GenBank/DDBJ whole genome shotgun (WGS) entry which is preliminary data.</text>
</comment>
<gene>
    <name evidence="4" type="ORF">IAD15_08230</name>
</gene>
<evidence type="ECO:0000256" key="1">
    <source>
        <dbReference type="ARBA" id="ARBA00022618"/>
    </source>
</evidence>
<dbReference type="GO" id="GO:0000917">
    <property type="term" value="P:division septum assembly"/>
    <property type="evidence" value="ECO:0007669"/>
    <property type="project" value="UniProtKB-KW"/>
</dbReference>
<name>A0A9D1HNZ7_9FIRM</name>
<reference evidence="4" key="2">
    <citation type="journal article" date="2021" name="PeerJ">
        <title>Extensive microbial diversity within the chicken gut microbiome revealed by metagenomics and culture.</title>
        <authorList>
            <person name="Gilroy R."/>
            <person name="Ravi A."/>
            <person name="Getino M."/>
            <person name="Pursley I."/>
            <person name="Horton D.L."/>
            <person name="Alikhan N.F."/>
            <person name="Baker D."/>
            <person name="Gharbi K."/>
            <person name="Hall N."/>
            <person name="Watson M."/>
            <person name="Adriaenssens E.M."/>
            <person name="Foster-Nyarko E."/>
            <person name="Jarju S."/>
            <person name="Secka A."/>
            <person name="Antonio M."/>
            <person name="Oren A."/>
            <person name="Chaudhuri R.R."/>
            <person name="La Ragione R."/>
            <person name="Hildebrand F."/>
            <person name="Pallen M.J."/>
        </authorList>
    </citation>
    <scope>NUCLEOTIDE SEQUENCE</scope>
    <source>
        <strain evidence="4">CHK195-11698</strain>
    </source>
</reference>